<accession>A0A511XKX0</accession>
<sequence>MTHTVSKIPGVVEHPRLDRVDAFRILRDAIGKYGTQRKFALAHGLREQDVSDVLCSRRPVPDSMLRAVGLRRVEYFVAAETGSVQGGAAR</sequence>
<protein>
    <recommendedName>
        <fullName evidence="3">HigA2-like helix-turn-helix domain-containing protein</fullName>
    </recommendedName>
</protein>
<dbReference type="AlphaFoldDB" id="A0A511XKX0"/>
<dbReference type="Proteomes" id="UP000321746">
    <property type="component" value="Unassembled WGS sequence"/>
</dbReference>
<evidence type="ECO:0008006" key="3">
    <source>
        <dbReference type="Google" id="ProtNLM"/>
    </source>
</evidence>
<reference evidence="1 2" key="1">
    <citation type="submission" date="2019-07" db="EMBL/GenBank/DDBJ databases">
        <title>Whole genome shotgun sequence of Acetobacter oeni NBRC 105207.</title>
        <authorList>
            <person name="Hosoyama A."/>
            <person name="Uohara A."/>
            <person name="Ohji S."/>
            <person name="Ichikawa N."/>
        </authorList>
    </citation>
    <scope>NUCLEOTIDE SEQUENCE [LARGE SCALE GENOMIC DNA]</scope>
    <source>
        <strain evidence="1 2">NBRC 105207</strain>
    </source>
</reference>
<dbReference type="EMBL" id="BJYG01000021">
    <property type="protein sequence ID" value="GEN63580.1"/>
    <property type="molecule type" value="Genomic_DNA"/>
</dbReference>
<organism evidence="1 2">
    <name type="scientific">Acetobacter oeni</name>
    <dbReference type="NCBI Taxonomy" id="304077"/>
    <lineage>
        <taxon>Bacteria</taxon>
        <taxon>Pseudomonadati</taxon>
        <taxon>Pseudomonadota</taxon>
        <taxon>Alphaproteobacteria</taxon>
        <taxon>Acetobacterales</taxon>
        <taxon>Acetobacteraceae</taxon>
        <taxon>Acetobacter</taxon>
    </lineage>
</organism>
<evidence type="ECO:0000313" key="2">
    <source>
        <dbReference type="Proteomes" id="UP000321746"/>
    </source>
</evidence>
<dbReference type="OrthoDB" id="7282507at2"/>
<gene>
    <name evidence="1" type="ORF">AOE01nite_18040</name>
</gene>
<proteinExistence type="predicted"/>
<comment type="caution">
    <text evidence="1">The sequence shown here is derived from an EMBL/GenBank/DDBJ whole genome shotgun (WGS) entry which is preliminary data.</text>
</comment>
<name>A0A511XKX0_9PROT</name>
<keyword evidence="2" id="KW-1185">Reference proteome</keyword>
<evidence type="ECO:0000313" key="1">
    <source>
        <dbReference type="EMBL" id="GEN63580.1"/>
    </source>
</evidence>
<dbReference type="RefSeq" id="WP_146888328.1">
    <property type="nucleotide sequence ID" value="NZ_BJYG01000021.1"/>
</dbReference>